<keyword evidence="7" id="KW-1185">Reference proteome</keyword>
<evidence type="ECO:0000259" key="2">
    <source>
        <dbReference type="Pfam" id="PF02579"/>
    </source>
</evidence>
<name>A0A830EFW2_9CREN</name>
<evidence type="ECO:0000313" key="4">
    <source>
        <dbReference type="EMBL" id="BDR92159.1"/>
    </source>
</evidence>
<dbReference type="Pfam" id="PF08241">
    <property type="entry name" value="Methyltransf_11"/>
    <property type="match status" value="1"/>
</dbReference>
<dbReference type="InterPro" id="IPR036105">
    <property type="entry name" value="DiNase_FeMo-co_biosyn_sf"/>
</dbReference>
<sequence>MRIAISVSNGFVSGPGEGDEVWIIEVEDSGNYKLIERYENPARYAQQVRGVFMLRSLLDRGVNTVILSEIGPPGYRWAVERGIKIYIFEGRVEDAIKAFIEGKLTEAQGPTHGEHHGGHGHHGSHHRHAEDFTKYDFLKPYVSNGMVIADLGCGDGYYCNFFKDYASRLYCVDVDEVAIEDVRRKFSNYSNVTILNEDVTSTSIPSNSVDLAFMSNVFHDIEDKEAAVREISRILRPGGKLLIIEFKEGVVFGPPFKLSPEEVEHYFSGDFVREDYVEVSPYHYMLVLKKSK</sequence>
<evidence type="ECO:0000313" key="6">
    <source>
        <dbReference type="Proteomes" id="UP000657075"/>
    </source>
</evidence>
<evidence type="ECO:0000259" key="3">
    <source>
        <dbReference type="Pfam" id="PF08241"/>
    </source>
</evidence>
<dbReference type="OrthoDB" id="1018at2157"/>
<gene>
    <name evidence="5" type="ORF">GCM10007112_00570</name>
    <name evidence="4" type="ORF">Vsou_12520</name>
</gene>
<dbReference type="EMBL" id="BMNM01000001">
    <property type="protein sequence ID" value="GGI67499.1"/>
    <property type="molecule type" value="Genomic_DNA"/>
</dbReference>
<reference evidence="7" key="3">
    <citation type="submission" date="2022-09" db="EMBL/GenBank/DDBJ databases">
        <title>Complete genome sequence of Vulcanisaeta souniana.</title>
        <authorList>
            <person name="Kato S."/>
            <person name="Itoh T."/>
            <person name="Ohkuma M."/>
        </authorList>
    </citation>
    <scope>NUCLEOTIDE SEQUENCE [LARGE SCALE GENOMIC DNA]</scope>
    <source>
        <strain evidence="7">JCM 11219</strain>
    </source>
</reference>
<reference evidence="5" key="2">
    <citation type="submission" date="2020-09" db="EMBL/GenBank/DDBJ databases">
        <authorList>
            <person name="Sun Q."/>
            <person name="Ohkuma M."/>
        </authorList>
    </citation>
    <scope>NUCLEOTIDE SEQUENCE</scope>
    <source>
        <strain evidence="5">JCM 11219</strain>
    </source>
</reference>
<dbReference type="EMBL" id="AP026830">
    <property type="protein sequence ID" value="BDR92159.1"/>
    <property type="molecule type" value="Genomic_DNA"/>
</dbReference>
<dbReference type="Gene3D" id="3.40.50.150">
    <property type="entry name" value="Vaccinia Virus protein VP39"/>
    <property type="match status" value="1"/>
</dbReference>
<dbReference type="InterPro" id="IPR029063">
    <property type="entry name" value="SAM-dependent_MTases_sf"/>
</dbReference>
<dbReference type="InterPro" id="IPR013216">
    <property type="entry name" value="Methyltransf_11"/>
</dbReference>
<feature type="region of interest" description="Disordered" evidence="1">
    <location>
        <begin position="107"/>
        <end position="127"/>
    </location>
</feature>
<evidence type="ECO:0008006" key="8">
    <source>
        <dbReference type="Google" id="ProtNLM"/>
    </source>
</evidence>
<reference evidence="4" key="4">
    <citation type="journal article" date="2023" name="Microbiol. Resour. Announc.">
        <title>Complete Genome Sequence of Vulcanisaeta souniana Strain IC-059, a Hyperthermophilic Archaeon Isolated from Hot Spring Water in Japan.</title>
        <authorList>
            <person name="Kato S."/>
            <person name="Itoh T."/>
            <person name="Wu L."/>
            <person name="Ma J."/>
            <person name="Ohkuma M."/>
        </authorList>
    </citation>
    <scope>NUCLEOTIDE SEQUENCE</scope>
    <source>
        <strain evidence="4">JCM 11219</strain>
    </source>
</reference>
<feature type="compositionally biased region" description="Basic residues" evidence="1">
    <location>
        <begin position="118"/>
        <end position="127"/>
    </location>
</feature>
<feature type="domain" description="Dinitrogenase iron-molybdenum cofactor biosynthesis" evidence="2">
    <location>
        <begin position="16"/>
        <end position="100"/>
    </location>
</feature>
<dbReference type="InterPro" id="IPR033913">
    <property type="entry name" value="MTH1175_dom"/>
</dbReference>
<dbReference type="RefSeq" id="WP_188602206.1">
    <property type="nucleotide sequence ID" value="NZ_AP026830.1"/>
</dbReference>
<dbReference type="Gene3D" id="3.30.420.130">
    <property type="entry name" value="Dinitrogenase iron-molybdenum cofactor biosynthesis domain"/>
    <property type="match status" value="1"/>
</dbReference>
<dbReference type="GO" id="GO:0008757">
    <property type="term" value="F:S-adenosylmethionine-dependent methyltransferase activity"/>
    <property type="evidence" value="ECO:0007669"/>
    <property type="project" value="InterPro"/>
</dbReference>
<proteinExistence type="predicted"/>
<dbReference type="CDD" id="cd02440">
    <property type="entry name" value="AdoMet_MTases"/>
    <property type="match status" value="1"/>
</dbReference>
<dbReference type="GeneID" id="76206797"/>
<dbReference type="SUPFAM" id="SSF53335">
    <property type="entry name" value="S-adenosyl-L-methionine-dependent methyltransferases"/>
    <property type="match status" value="1"/>
</dbReference>
<organism evidence="5 6">
    <name type="scientific">Vulcanisaeta souniana JCM 11219</name>
    <dbReference type="NCBI Taxonomy" id="1293586"/>
    <lineage>
        <taxon>Archaea</taxon>
        <taxon>Thermoproteota</taxon>
        <taxon>Thermoprotei</taxon>
        <taxon>Thermoproteales</taxon>
        <taxon>Thermoproteaceae</taxon>
        <taxon>Vulcanisaeta</taxon>
    </lineage>
</organism>
<dbReference type="CDD" id="cd00851">
    <property type="entry name" value="MTH1175"/>
    <property type="match status" value="1"/>
</dbReference>
<evidence type="ECO:0000313" key="7">
    <source>
        <dbReference type="Proteomes" id="UP001060771"/>
    </source>
</evidence>
<dbReference type="Proteomes" id="UP000657075">
    <property type="component" value="Unassembled WGS sequence"/>
</dbReference>
<evidence type="ECO:0000256" key="1">
    <source>
        <dbReference type="SAM" id="MobiDB-lite"/>
    </source>
</evidence>
<protein>
    <recommendedName>
        <fullName evidence="8">Methyltransferase type 11</fullName>
    </recommendedName>
</protein>
<dbReference type="Pfam" id="PF02579">
    <property type="entry name" value="Nitro_FeMo-Co"/>
    <property type="match status" value="1"/>
</dbReference>
<dbReference type="SUPFAM" id="SSF53146">
    <property type="entry name" value="Nitrogenase accessory factor-like"/>
    <property type="match status" value="1"/>
</dbReference>
<dbReference type="AlphaFoldDB" id="A0A830EFW2"/>
<dbReference type="InterPro" id="IPR003731">
    <property type="entry name" value="Di-Nase_FeMo-co_biosynth"/>
</dbReference>
<dbReference type="PANTHER" id="PTHR43861">
    <property type="entry name" value="TRANS-ACONITATE 2-METHYLTRANSFERASE-RELATED"/>
    <property type="match status" value="1"/>
</dbReference>
<reference evidence="5" key="1">
    <citation type="journal article" date="2014" name="Int. J. Syst. Evol. Microbiol.">
        <title>Complete genome sequence of Corynebacterium casei LMG S-19264T (=DSM 44701T), isolated from a smear-ripened cheese.</title>
        <authorList>
            <consortium name="US DOE Joint Genome Institute (JGI-PGF)"/>
            <person name="Walter F."/>
            <person name="Albersmeier A."/>
            <person name="Kalinowski J."/>
            <person name="Ruckert C."/>
        </authorList>
    </citation>
    <scope>NUCLEOTIDE SEQUENCE</scope>
    <source>
        <strain evidence="5">JCM 11219</strain>
    </source>
</reference>
<evidence type="ECO:0000313" key="5">
    <source>
        <dbReference type="EMBL" id="GGI67499.1"/>
    </source>
</evidence>
<feature type="domain" description="Methyltransferase type 11" evidence="3">
    <location>
        <begin position="150"/>
        <end position="243"/>
    </location>
</feature>
<accession>A0A830EFW2</accession>
<dbReference type="Proteomes" id="UP001060771">
    <property type="component" value="Chromosome"/>
</dbReference>